<proteinExistence type="predicted"/>
<feature type="compositionally biased region" description="Acidic residues" evidence="1">
    <location>
        <begin position="140"/>
        <end position="156"/>
    </location>
</feature>
<name>A0ABU6XDK3_9FABA</name>
<protein>
    <recommendedName>
        <fullName evidence="4">CCHC-type domain-containing protein</fullName>
    </recommendedName>
</protein>
<evidence type="ECO:0000313" key="3">
    <source>
        <dbReference type="Proteomes" id="UP001341840"/>
    </source>
</evidence>
<keyword evidence="3" id="KW-1185">Reference proteome</keyword>
<feature type="region of interest" description="Disordered" evidence="1">
    <location>
        <begin position="85"/>
        <end position="165"/>
    </location>
</feature>
<sequence length="165" mass="18924">MEEFPRRLILRRWCKDAKCHDRAAREGCPDPERGFRMRYGSLWSACMSVCFMAAQDLQLYGKAWRDVVRMARELEELCPTVHSGQSRRNRQSTCNIGDPKTVRSKGAPKARGKGQMRRRCRRCNGVGHDRRNCTAGMDESVNDEELESGDEVDDLEGATKRSRRG</sequence>
<organism evidence="2 3">
    <name type="scientific">Stylosanthes scabra</name>
    <dbReference type="NCBI Taxonomy" id="79078"/>
    <lineage>
        <taxon>Eukaryota</taxon>
        <taxon>Viridiplantae</taxon>
        <taxon>Streptophyta</taxon>
        <taxon>Embryophyta</taxon>
        <taxon>Tracheophyta</taxon>
        <taxon>Spermatophyta</taxon>
        <taxon>Magnoliopsida</taxon>
        <taxon>eudicotyledons</taxon>
        <taxon>Gunneridae</taxon>
        <taxon>Pentapetalae</taxon>
        <taxon>rosids</taxon>
        <taxon>fabids</taxon>
        <taxon>Fabales</taxon>
        <taxon>Fabaceae</taxon>
        <taxon>Papilionoideae</taxon>
        <taxon>50 kb inversion clade</taxon>
        <taxon>dalbergioids sensu lato</taxon>
        <taxon>Dalbergieae</taxon>
        <taxon>Pterocarpus clade</taxon>
        <taxon>Stylosanthes</taxon>
    </lineage>
</organism>
<reference evidence="2 3" key="1">
    <citation type="journal article" date="2023" name="Plants (Basel)">
        <title>Bridging the Gap: Combining Genomics and Transcriptomics Approaches to Understand Stylosanthes scabra, an Orphan Legume from the Brazilian Caatinga.</title>
        <authorList>
            <person name="Ferreira-Neto J.R.C."/>
            <person name="da Silva M.D."/>
            <person name="Binneck E."/>
            <person name="de Melo N.F."/>
            <person name="da Silva R.H."/>
            <person name="de Melo A.L.T.M."/>
            <person name="Pandolfi V."/>
            <person name="Bustamante F.O."/>
            <person name="Brasileiro-Vidal A.C."/>
            <person name="Benko-Iseppon A.M."/>
        </authorList>
    </citation>
    <scope>NUCLEOTIDE SEQUENCE [LARGE SCALE GENOMIC DNA]</scope>
    <source>
        <tissue evidence="2">Leaves</tissue>
    </source>
</reference>
<evidence type="ECO:0008006" key="4">
    <source>
        <dbReference type="Google" id="ProtNLM"/>
    </source>
</evidence>
<gene>
    <name evidence="2" type="ORF">PIB30_044392</name>
</gene>
<comment type="caution">
    <text evidence="2">The sequence shown here is derived from an EMBL/GenBank/DDBJ whole genome shotgun (WGS) entry which is preliminary data.</text>
</comment>
<accession>A0ABU6XDK3</accession>
<dbReference type="Proteomes" id="UP001341840">
    <property type="component" value="Unassembled WGS sequence"/>
</dbReference>
<evidence type="ECO:0000256" key="1">
    <source>
        <dbReference type="SAM" id="MobiDB-lite"/>
    </source>
</evidence>
<evidence type="ECO:0000313" key="2">
    <source>
        <dbReference type="EMBL" id="MED6196126.1"/>
    </source>
</evidence>
<feature type="compositionally biased region" description="Basic residues" evidence="1">
    <location>
        <begin position="102"/>
        <end position="122"/>
    </location>
</feature>
<dbReference type="EMBL" id="JASCZI010211713">
    <property type="protein sequence ID" value="MED6196126.1"/>
    <property type="molecule type" value="Genomic_DNA"/>
</dbReference>